<keyword evidence="2" id="KW-1185">Reference proteome</keyword>
<feature type="transmembrane region" description="Helical" evidence="1">
    <location>
        <begin position="20"/>
        <end position="38"/>
    </location>
</feature>
<reference evidence="3" key="1">
    <citation type="submission" date="2016-11" db="UniProtKB">
        <authorList>
            <consortium name="WormBaseParasite"/>
        </authorList>
    </citation>
    <scope>IDENTIFICATION</scope>
</reference>
<feature type="transmembrane region" description="Helical" evidence="1">
    <location>
        <begin position="164"/>
        <end position="187"/>
    </location>
</feature>
<protein>
    <submittedName>
        <fullName evidence="3">G_PROTEIN_RECEP_F1_2 domain-containing protein</fullName>
    </submittedName>
</protein>
<dbReference type="Pfam" id="PF10327">
    <property type="entry name" value="7TM_GPCR_Sri"/>
    <property type="match status" value="1"/>
</dbReference>
<dbReference type="WBParaSite" id="Hba_03976">
    <property type="protein sequence ID" value="Hba_03976"/>
    <property type="gene ID" value="Hba_03976"/>
</dbReference>
<keyword evidence="1" id="KW-0472">Membrane</keyword>
<dbReference type="InterPro" id="IPR019422">
    <property type="entry name" value="7TM_GPCR_serpentine_rcpt_Srh"/>
</dbReference>
<keyword evidence="1" id="KW-0812">Transmembrane</keyword>
<name>A0A1I7WG93_HETBA</name>
<dbReference type="PANTHER" id="PTHR22941:SF307">
    <property type="entry name" value="SERPENTINE RECEPTOR, CLASS H"/>
    <property type="match status" value="1"/>
</dbReference>
<dbReference type="InterPro" id="IPR019429">
    <property type="entry name" value="7TM_GPCR_serpentine_rcpt_Sri"/>
</dbReference>
<proteinExistence type="predicted"/>
<dbReference type="Pfam" id="PF10318">
    <property type="entry name" value="7TM_GPCR_Srh"/>
    <property type="match status" value="1"/>
</dbReference>
<sequence>MDNFTVFDDRNDALLLFYNINSPICILLNLLAIYLILFKSSREMRKYRWYLLNYQQNPEAIELLNIPNIYYVPPSFLCHRFLAIITSICCSSALIVLGLICHIQYIFRKRCEHLTTRTQELQKKFLKAQIIQVTIPIGLLSIPISTNIIHILDGRLGLQILNDIMTMMTSTYGEVATIFLIFFNASYREFLLEKFRELGQLLNFVVKLKHRMHETKVVSQDLRTSETILVMSSTVIK</sequence>
<dbReference type="Proteomes" id="UP000095283">
    <property type="component" value="Unplaced"/>
</dbReference>
<feature type="transmembrane region" description="Helical" evidence="1">
    <location>
        <begin position="128"/>
        <end position="152"/>
    </location>
</feature>
<accession>A0A1I7WG93</accession>
<organism evidence="2 3">
    <name type="scientific">Heterorhabditis bacteriophora</name>
    <name type="common">Entomopathogenic nematode worm</name>
    <dbReference type="NCBI Taxonomy" id="37862"/>
    <lineage>
        <taxon>Eukaryota</taxon>
        <taxon>Metazoa</taxon>
        <taxon>Ecdysozoa</taxon>
        <taxon>Nematoda</taxon>
        <taxon>Chromadorea</taxon>
        <taxon>Rhabditida</taxon>
        <taxon>Rhabditina</taxon>
        <taxon>Rhabditomorpha</taxon>
        <taxon>Strongyloidea</taxon>
        <taxon>Heterorhabditidae</taxon>
        <taxon>Heterorhabditis</taxon>
    </lineage>
</organism>
<dbReference type="PANTHER" id="PTHR22941">
    <property type="entry name" value="SERPENTINE RECEPTOR"/>
    <property type="match status" value="1"/>
</dbReference>
<dbReference type="AlphaFoldDB" id="A0A1I7WG93"/>
<feature type="transmembrane region" description="Helical" evidence="1">
    <location>
        <begin position="82"/>
        <end position="107"/>
    </location>
</feature>
<evidence type="ECO:0000313" key="2">
    <source>
        <dbReference type="Proteomes" id="UP000095283"/>
    </source>
</evidence>
<keyword evidence="1" id="KW-1133">Transmembrane helix</keyword>
<dbReference type="InterPro" id="IPR053220">
    <property type="entry name" value="Nematode_rcpt-like_serp_H"/>
</dbReference>
<evidence type="ECO:0000313" key="3">
    <source>
        <dbReference type="WBParaSite" id="Hba_03976"/>
    </source>
</evidence>
<evidence type="ECO:0000256" key="1">
    <source>
        <dbReference type="SAM" id="Phobius"/>
    </source>
</evidence>